<keyword evidence="4 7" id="KW-1133">Transmembrane helix</keyword>
<feature type="transmembrane region" description="Helical" evidence="7">
    <location>
        <begin position="52"/>
        <end position="74"/>
    </location>
</feature>
<reference evidence="8 9" key="1">
    <citation type="journal article" date="2023" name="bioRxiv">
        <title>Genome report: Whole genome sequence and annotation of Penstemon davidsonii.</title>
        <authorList>
            <person name="Ostevik K.L."/>
            <person name="Alabady M."/>
            <person name="Zhang M."/>
            <person name="Rausher M.D."/>
        </authorList>
    </citation>
    <scope>NUCLEOTIDE SEQUENCE [LARGE SCALE GENOMIC DNA]</scope>
    <source>
        <strain evidence="8">DNT005</strain>
        <tissue evidence="8">Whole leaf</tissue>
    </source>
</reference>
<dbReference type="InterPro" id="IPR023271">
    <property type="entry name" value="Aquaporin-like"/>
</dbReference>
<feature type="transmembrane region" description="Helical" evidence="7">
    <location>
        <begin position="86"/>
        <end position="111"/>
    </location>
</feature>
<dbReference type="PROSITE" id="PS00221">
    <property type="entry name" value="MIP"/>
    <property type="match status" value="1"/>
</dbReference>
<feature type="transmembrane region" description="Helical" evidence="7">
    <location>
        <begin position="172"/>
        <end position="190"/>
    </location>
</feature>
<keyword evidence="3 6" id="KW-0812">Transmembrane</keyword>
<evidence type="ECO:0000256" key="5">
    <source>
        <dbReference type="ARBA" id="ARBA00023136"/>
    </source>
</evidence>
<comment type="caution">
    <text evidence="8">The sequence shown here is derived from an EMBL/GenBank/DDBJ whole genome shotgun (WGS) entry which is preliminary data.</text>
</comment>
<dbReference type="PRINTS" id="PR00783">
    <property type="entry name" value="MINTRINSICP"/>
</dbReference>
<dbReference type="PANTHER" id="PTHR45724">
    <property type="entry name" value="AQUAPORIN NIP2-1"/>
    <property type="match status" value="1"/>
</dbReference>
<dbReference type="InterPro" id="IPR022357">
    <property type="entry name" value="MIP_CS"/>
</dbReference>
<dbReference type="InterPro" id="IPR000425">
    <property type="entry name" value="MIP"/>
</dbReference>
<evidence type="ECO:0000256" key="7">
    <source>
        <dbReference type="SAM" id="Phobius"/>
    </source>
</evidence>
<comment type="subcellular location">
    <subcellularLocation>
        <location evidence="1">Membrane</location>
        <topology evidence="1">Multi-pass membrane protein</topology>
    </subcellularLocation>
</comment>
<evidence type="ECO:0000256" key="3">
    <source>
        <dbReference type="ARBA" id="ARBA00022692"/>
    </source>
</evidence>
<organism evidence="8 9">
    <name type="scientific">Penstemon davidsonii</name>
    <dbReference type="NCBI Taxonomy" id="160366"/>
    <lineage>
        <taxon>Eukaryota</taxon>
        <taxon>Viridiplantae</taxon>
        <taxon>Streptophyta</taxon>
        <taxon>Embryophyta</taxon>
        <taxon>Tracheophyta</taxon>
        <taxon>Spermatophyta</taxon>
        <taxon>Magnoliopsida</taxon>
        <taxon>eudicotyledons</taxon>
        <taxon>Gunneridae</taxon>
        <taxon>Pentapetalae</taxon>
        <taxon>asterids</taxon>
        <taxon>lamiids</taxon>
        <taxon>Lamiales</taxon>
        <taxon>Plantaginaceae</taxon>
        <taxon>Cheloneae</taxon>
        <taxon>Penstemon</taxon>
    </lineage>
</organism>
<dbReference type="Proteomes" id="UP001291926">
    <property type="component" value="Unassembled WGS sequence"/>
</dbReference>
<evidence type="ECO:0000313" key="9">
    <source>
        <dbReference type="Proteomes" id="UP001291926"/>
    </source>
</evidence>
<dbReference type="Gene3D" id="1.20.1080.10">
    <property type="entry name" value="Glycerol uptake facilitator protein"/>
    <property type="match status" value="1"/>
</dbReference>
<evidence type="ECO:0000256" key="2">
    <source>
        <dbReference type="ARBA" id="ARBA00022448"/>
    </source>
</evidence>
<dbReference type="InterPro" id="IPR034294">
    <property type="entry name" value="Aquaporin_transptr"/>
</dbReference>
<dbReference type="Pfam" id="PF00230">
    <property type="entry name" value="MIP"/>
    <property type="match status" value="1"/>
</dbReference>
<comment type="similarity">
    <text evidence="6">Belongs to the MIP/aquaporin (TC 1.A.8) family.</text>
</comment>
<sequence length="198" mass="21208">MKIPLQDSSSLDVPISTSISDQELGYTTTSSNENVAIKKAFFNFPYEIDTSLVRMVLAEAIGTFILMFCIGGIIANMSLMGIKSGLVEYAATAGLTVIIVVSSIGSISGAHVNPAVTIAFATVGPFPWSKVPLYILAQVGGSVLATYSGRLVYGIKPEIMMTRPLHGCTEAFWVELIATFIILFLTTSLFNEPQSVNN</sequence>
<evidence type="ECO:0000313" key="8">
    <source>
        <dbReference type="EMBL" id="KAK4482898.1"/>
    </source>
</evidence>
<evidence type="ECO:0008006" key="10">
    <source>
        <dbReference type="Google" id="ProtNLM"/>
    </source>
</evidence>
<accession>A0ABR0D0X4</accession>
<evidence type="ECO:0000256" key="4">
    <source>
        <dbReference type="ARBA" id="ARBA00022989"/>
    </source>
</evidence>
<feature type="transmembrane region" description="Helical" evidence="7">
    <location>
        <begin position="131"/>
        <end position="152"/>
    </location>
</feature>
<evidence type="ECO:0000256" key="6">
    <source>
        <dbReference type="RuleBase" id="RU000477"/>
    </source>
</evidence>
<proteinExistence type="inferred from homology"/>
<evidence type="ECO:0000256" key="1">
    <source>
        <dbReference type="ARBA" id="ARBA00004141"/>
    </source>
</evidence>
<protein>
    <recommendedName>
        <fullName evidence="10">Aquaporin NIP7-1</fullName>
    </recommendedName>
</protein>
<dbReference type="EMBL" id="JAYDYQ010002534">
    <property type="protein sequence ID" value="KAK4482898.1"/>
    <property type="molecule type" value="Genomic_DNA"/>
</dbReference>
<keyword evidence="5 7" id="KW-0472">Membrane</keyword>
<keyword evidence="9" id="KW-1185">Reference proteome</keyword>
<gene>
    <name evidence="8" type="ORF">RD792_010071</name>
</gene>
<dbReference type="SUPFAM" id="SSF81338">
    <property type="entry name" value="Aquaporin-like"/>
    <property type="match status" value="1"/>
</dbReference>
<dbReference type="PANTHER" id="PTHR45724:SF26">
    <property type="entry name" value="AQUAPORIN NIP7-1-RELATED"/>
    <property type="match status" value="1"/>
</dbReference>
<keyword evidence="2 6" id="KW-0813">Transport</keyword>
<name>A0ABR0D0X4_9LAMI</name>